<dbReference type="GO" id="GO:0030151">
    <property type="term" value="F:molybdenum ion binding"/>
    <property type="evidence" value="ECO:0007669"/>
    <property type="project" value="InterPro"/>
</dbReference>
<dbReference type="Gene3D" id="2.40.33.20">
    <property type="entry name" value="PK beta-barrel domain-like"/>
    <property type="match status" value="1"/>
</dbReference>
<evidence type="ECO:0000259" key="1">
    <source>
        <dbReference type="PROSITE" id="PS51340"/>
    </source>
</evidence>
<gene>
    <name evidence="2" type="ORF">UFOPK3770_00847</name>
</gene>
<dbReference type="PROSITE" id="PS51340">
    <property type="entry name" value="MOSC"/>
    <property type="match status" value="1"/>
</dbReference>
<dbReference type="InterPro" id="IPR011037">
    <property type="entry name" value="Pyrv_Knase-like_insert_dom_sf"/>
</dbReference>
<dbReference type="AlphaFoldDB" id="A0A6J5ZAB6"/>
<feature type="domain" description="MOSC" evidence="1">
    <location>
        <begin position="41"/>
        <end position="175"/>
    </location>
</feature>
<dbReference type="EMBL" id="CAESAJ010000086">
    <property type="protein sequence ID" value="CAB4339605.1"/>
    <property type="molecule type" value="Genomic_DNA"/>
</dbReference>
<protein>
    <submittedName>
        <fullName evidence="2">Unannotated protein</fullName>
    </submittedName>
</protein>
<accession>A0A6J5ZAB6</accession>
<dbReference type="PANTHER" id="PTHR30212">
    <property type="entry name" value="PROTEIN YIIM"/>
    <property type="match status" value="1"/>
</dbReference>
<organism evidence="2">
    <name type="scientific">freshwater metagenome</name>
    <dbReference type="NCBI Taxonomy" id="449393"/>
    <lineage>
        <taxon>unclassified sequences</taxon>
        <taxon>metagenomes</taxon>
        <taxon>ecological metagenomes</taxon>
    </lineage>
</organism>
<sequence>MSVHESNSLGGSQPSVVSLNVVFAEIPDVGGAIGRTAIDKRAVSESLAVTTDGIQGDFRSDIKHHGSPDQAVYAYSHEDYEWWSVQLQMPLAPGVFGENLTTIGIDWTTAVVGSVLTIGTSQLQVSAPRIPCGTFARWMDQDHWVKRFTDSGRCGSYLRVLEPGQIAPGQDIEFLDIPQHGVTILDLFRVYNGDREQHRLLRVAQCEDASESFRTKAQVALK</sequence>
<proteinExistence type="predicted"/>
<dbReference type="InterPro" id="IPR052353">
    <property type="entry name" value="Benzoxazolinone_Detox_Enz"/>
</dbReference>
<dbReference type="SUPFAM" id="SSF50800">
    <property type="entry name" value="PK beta-barrel domain-like"/>
    <property type="match status" value="1"/>
</dbReference>
<evidence type="ECO:0000313" key="2">
    <source>
        <dbReference type="EMBL" id="CAB4339605.1"/>
    </source>
</evidence>
<dbReference type="InterPro" id="IPR005302">
    <property type="entry name" value="MoCF_Sase_C"/>
</dbReference>
<dbReference type="PANTHER" id="PTHR30212:SF2">
    <property type="entry name" value="PROTEIN YIIM"/>
    <property type="match status" value="1"/>
</dbReference>
<reference evidence="2" key="1">
    <citation type="submission" date="2020-05" db="EMBL/GenBank/DDBJ databases">
        <authorList>
            <person name="Chiriac C."/>
            <person name="Salcher M."/>
            <person name="Ghai R."/>
            <person name="Kavagutti S V."/>
        </authorList>
    </citation>
    <scope>NUCLEOTIDE SEQUENCE</scope>
</reference>
<name>A0A6J5ZAB6_9ZZZZ</name>
<dbReference type="Pfam" id="PF03473">
    <property type="entry name" value="MOSC"/>
    <property type="match status" value="1"/>
</dbReference>
<dbReference type="GO" id="GO:0003824">
    <property type="term" value="F:catalytic activity"/>
    <property type="evidence" value="ECO:0007669"/>
    <property type="project" value="InterPro"/>
</dbReference>
<dbReference type="GO" id="GO:0030170">
    <property type="term" value="F:pyridoxal phosphate binding"/>
    <property type="evidence" value="ECO:0007669"/>
    <property type="project" value="InterPro"/>
</dbReference>